<dbReference type="AlphaFoldDB" id="A0A7J8R2P9"/>
<proteinExistence type="predicted"/>
<evidence type="ECO:0000259" key="1">
    <source>
        <dbReference type="Pfam" id="PF13456"/>
    </source>
</evidence>
<dbReference type="InterPro" id="IPR053151">
    <property type="entry name" value="RNase_H-like"/>
</dbReference>
<dbReference type="CDD" id="cd06222">
    <property type="entry name" value="RNase_H_like"/>
    <property type="match status" value="1"/>
</dbReference>
<dbReference type="Proteomes" id="UP000593561">
    <property type="component" value="Unassembled WGS sequence"/>
</dbReference>
<dbReference type="InterPro" id="IPR036397">
    <property type="entry name" value="RNaseH_sf"/>
</dbReference>
<evidence type="ECO:0000313" key="3">
    <source>
        <dbReference type="Proteomes" id="UP000593561"/>
    </source>
</evidence>
<gene>
    <name evidence="2" type="ORF">Godav_020371</name>
</gene>
<dbReference type="InterPro" id="IPR012337">
    <property type="entry name" value="RNaseH-like_sf"/>
</dbReference>
<keyword evidence="3" id="KW-1185">Reference proteome</keyword>
<dbReference type="PANTHER" id="PTHR47723:SF19">
    <property type="entry name" value="POLYNUCLEOTIDYL TRANSFERASE, RIBONUCLEASE H-LIKE SUPERFAMILY PROTEIN"/>
    <property type="match status" value="1"/>
</dbReference>
<dbReference type="SUPFAM" id="SSF53098">
    <property type="entry name" value="Ribonuclease H-like"/>
    <property type="match status" value="1"/>
</dbReference>
<organism evidence="2 3">
    <name type="scientific">Gossypium davidsonii</name>
    <name type="common">Davidson's cotton</name>
    <name type="synonym">Gossypium klotzschianum subsp. davidsonii</name>
    <dbReference type="NCBI Taxonomy" id="34287"/>
    <lineage>
        <taxon>Eukaryota</taxon>
        <taxon>Viridiplantae</taxon>
        <taxon>Streptophyta</taxon>
        <taxon>Embryophyta</taxon>
        <taxon>Tracheophyta</taxon>
        <taxon>Spermatophyta</taxon>
        <taxon>Magnoliopsida</taxon>
        <taxon>eudicotyledons</taxon>
        <taxon>Gunneridae</taxon>
        <taxon>Pentapetalae</taxon>
        <taxon>rosids</taxon>
        <taxon>malvids</taxon>
        <taxon>Malvales</taxon>
        <taxon>Malvaceae</taxon>
        <taxon>Malvoideae</taxon>
        <taxon>Gossypium</taxon>
    </lineage>
</organism>
<dbReference type="GO" id="GO:0004523">
    <property type="term" value="F:RNA-DNA hybrid ribonuclease activity"/>
    <property type="evidence" value="ECO:0007669"/>
    <property type="project" value="InterPro"/>
</dbReference>
<sequence>MPNTRATSSTIGNWIQLYIDGAVKLDLEEAVAGGVLKDHHGQWILGFNRRLGWCFVFNAEIWGILHGLIILQNKKWNKVSIRTGSMEVIQSIKETFTRPSHSALIRRIQQIWLEMIQ</sequence>
<reference evidence="2 3" key="1">
    <citation type="journal article" date="2019" name="Genome Biol. Evol.">
        <title>Insights into the evolution of the New World diploid cottons (Gossypium, subgenus Houzingenia) based on genome sequencing.</title>
        <authorList>
            <person name="Grover C.E."/>
            <person name="Arick M.A. 2nd"/>
            <person name="Thrash A."/>
            <person name="Conover J.L."/>
            <person name="Sanders W.S."/>
            <person name="Peterson D.G."/>
            <person name="Frelichowski J.E."/>
            <person name="Scheffler J.A."/>
            <person name="Scheffler B.E."/>
            <person name="Wendel J.F."/>
        </authorList>
    </citation>
    <scope>NUCLEOTIDE SEQUENCE [LARGE SCALE GENOMIC DNA]</scope>
    <source>
        <strain evidence="2">27</strain>
        <tissue evidence="2">Leaf</tissue>
    </source>
</reference>
<dbReference type="InterPro" id="IPR002156">
    <property type="entry name" value="RNaseH_domain"/>
</dbReference>
<dbReference type="GO" id="GO:0003676">
    <property type="term" value="F:nucleic acid binding"/>
    <property type="evidence" value="ECO:0007669"/>
    <property type="project" value="InterPro"/>
</dbReference>
<dbReference type="PANTHER" id="PTHR47723">
    <property type="entry name" value="OS05G0353850 PROTEIN"/>
    <property type="match status" value="1"/>
</dbReference>
<dbReference type="EMBL" id="JABFAC010000002">
    <property type="protein sequence ID" value="MBA0608124.1"/>
    <property type="molecule type" value="Genomic_DNA"/>
</dbReference>
<evidence type="ECO:0000313" key="2">
    <source>
        <dbReference type="EMBL" id="MBA0608124.1"/>
    </source>
</evidence>
<comment type="caution">
    <text evidence="2">The sequence shown here is derived from an EMBL/GenBank/DDBJ whole genome shotgun (WGS) entry which is preliminary data.</text>
</comment>
<feature type="domain" description="RNase H type-1" evidence="1">
    <location>
        <begin position="20"/>
        <end position="111"/>
    </location>
</feature>
<dbReference type="Pfam" id="PF13456">
    <property type="entry name" value="RVT_3"/>
    <property type="match status" value="1"/>
</dbReference>
<accession>A0A7J8R2P9</accession>
<dbReference type="InterPro" id="IPR044730">
    <property type="entry name" value="RNase_H-like_dom_plant"/>
</dbReference>
<dbReference type="Gene3D" id="3.30.420.10">
    <property type="entry name" value="Ribonuclease H-like superfamily/Ribonuclease H"/>
    <property type="match status" value="1"/>
</dbReference>
<name>A0A7J8R2P9_GOSDV</name>
<protein>
    <recommendedName>
        <fullName evidence="1">RNase H type-1 domain-containing protein</fullName>
    </recommendedName>
</protein>